<evidence type="ECO:0000256" key="2">
    <source>
        <dbReference type="SAM" id="Phobius"/>
    </source>
</evidence>
<feature type="non-terminal residue" evidence="3">
    <location>
        <position position="130"/>
    </location>
</feature>
<evidence type="ECO:0000256" key="1">
    <source>
        <dbReference type="SAM" id="MobiDB-lite"/>
    </source>
</evidence>
<organism evidence="3 4">
    <name type="scientific">Allacma fusca</name>
    <dbReference type="NCBI Taxonomy" id="39272"/>
    <lineage>
        <taxon>Eukaryota</taxon>
        <taxon>Metazoa</taxon>
        <taxon>Ecdysozoa</taxon>
        <taxon>Arthropoda</taxon>
        <taxon>Hexapoda</taxon>
        <taxon>Collembola</taxon>
        <taxon>Symphypleona</taxon>
        <taxon>Sminthuridae</taxon>
        <taxon>Allacma</taxon>
    </lineage>
</organism>
<dbReference type="EMBL" id="CAJVCH010341594">
    <property type="protein sequence ID" value="CAG7815320.1"/>
    <property type="molecule type" value="Genomic_DNA"/>
</dbReference>
<feature type="region of interest" description="Disordered" evidence="1">
    <location>
        <begin position="1"/>
        <end position="21"/>
    </location>
</feature>
<dbReference type="Proteomes" id="UP000708208">
    <property type="component" value="Unassembled WGS sequence"/>
</dbReference>
<feature type="transmembrane region" description="Helical" evidence="2">
    <location>
        <begin position="26"/>
        <end position="48"/>
    </location>
</feature>
<protein>
    <submittedName>
        <fullName evidence="3">Uncharacterized protein</fullName>
    </submittedName>
</protein>
<accession>A0A8J2PHG5</accession>
<gene>
    <name evidence="3" type="ORF">AFUS01_LOCUS26007</name>
</gene>
<evidence type="ECO:0000313" key="3">
    <source>
        <dbReference type="EMBL" id="CAG7815320.1"/>
    </source>
</evidence>
<keyword evidence="4" id="KW-1185">Reference proteome</keyword>
<keyword evidence="2" id="KW-1133">Transmembrane helix</keyword>
<keyword evidence="2" id="KW-0812">Transmembrane</keyword>
<name>A0A8J2PHG5_9HEXA</name>
<feature type="compositionally biased region" description="Basic and acidic residues" evidence="1">
    <location>
        <begin position="1"/>
        <end position="18"/>
    </location>
</feature>
<dbReference type="AlphaFoldDB" id="A0A8J2PHG5"/>
<reference evidence="3" key="1">
    <citation type="submission" date="2021-06" db="EMBL/GenBank/DDBJ databases">
        <authorList>
            <person name="Hodson N. C."/>
            <person name="Mongue J. A."/>
            <person name="Jaron S. K."/>
        </authorList>
    </citation>
    <scope>NUCLEOTIDE SEQUENCE</scope>
</reference>
<proteinExistence type="predicted"/>
<keyword evidence="2" id="KW-0472">Membrane</keyword>
<feature type="non-terminal residue" evidence="3">
    <location>
        <position position="1"/>
    </location>
</feature>
<comment type="caution">
    <text evidence="3">The sequence shown here is derived from an EMBL/GenBank/DDBJ whole genome shotgun (WGS) entry which is preliminary data.</text>
</comment>
<sequence length="130" mass="14760">STVVVHEQDLNSPNERRGPMSSSNKLRIICLIIWALLAFVFCVGRYSVIKFSAIKISADETSTTSYEKTRNATTMNEIFLEEYFKGRLPQDDTRILNYIKNHGFVKPPPSVNVSYNLQKPDIDPSMGQSE</sequence>
<evidence type="ECO:0000313" key="4">
    <source>
        <dbReference type="Proteomes" id="UP000708208"/>
    </source>
</evidence>